<proteinExistence type="predicted"/>
<accession>A0A1H0HPQ3</accession>
<sequence>MSIFTKIRDAIFHRAEAAAPQQAPASGAATPSAPPVSPAPATPPAGAPAPTSASPAPASPAPSQPSSGGAPAPSSAAPSPAAPASPSTGASSSSSHVDVAAIMDKAVRDSGQRLDWRHSIVDTMKALGLDSSLGERKELAEELGYTGDTADSAAMNVWLQKALMRKLAENGGQVPAELRD</sequence>
<feature type="domain" description="DUF3597" evidence="2">
    <location>
        <begin position="68"/>
        <end position="175"/>
    </location>
</feature>
<evidence type="ECO:0000256" key="1">
    <source>
        <dbReference type="SAM" id="MobiDB-lite"/>
    </source>
</evidence>
<feature type="compositionally biased region" description="Low complexity" evidence="1">
    <location>
        <begin position="17"/>
        <end position="31"/>
    </location>
</feature>
<dbReference type="SUPFAM" id="SSF158634">
    <property type="entry name" value="RPA2825-like"/>
    <property type="match status" value="1"/>
</dbReference>
<dbReference type="RefSeq" id="WP_090673356.1">
    <property type="nucleotide sequence ID" value="NZ_FNIT01000004.1"/>
</dbReference>
<evidence type="ECO:0000259" key="2">
    <source>
        <dbReference type="Pfam" id="PF12200"/>
    </source>
</evidence>
<dbReference type="OrthoDB" id="9812045at2"/>
<feature type="region of interest" description="Disordered" evidence="1">
    <location>
        <begin position="15"/>
        <end position="96"/>
    </location>
</feature>
<name>A0A1H0HPQ3_9HYPH</name>
<organism evidence="3 4">
    <name type="scientific">Aureimonas jatrophae</name>
    <dbReference type="NCBI Taxonomy" id="1166073"/>
    <lineage>
        <taxon>Bacteria</taxon>
        <taxon>Pseudomonadati</taxon>
        <taxon>Pseudomonadota</taxon>
        <taxon>Alphaproteobacteria</taxon>
        <taxon>Hyphomicrobiales</taxon>
        <taxon>Aurantimonadaceae</taxon>
        <taxon>Aureimonas</taxon>
    </lineage>
</organism>
<gene>
    <name evidence="3" type="ORF">SAMN05192530_104214</name>
</gene>
<dbReference type="STRING" id="1166073.SAMN05192530_104214"/>
<feature type="compositionally biased region" description="Pro residues" evidence="1">
    <location>
        <begin position="32"/>
        <end position="47"/>
    </location>
</feature>
<protein>
    <recommendedName>
        <fullName evidence="2">DUF3597 domain-containing protein</fullName>
    </recommendedName>
</protein>
<dbReference type="Pfam" id="PF12200">
    <property type="entry name" value="DUF3597"/>
    <property type="match status" value="1"/>
</dbReference>
<dbReference type="Proteomes" id="UP000198793">
    <property type="component" value="Unassembled WGS sequence"/>
</dbReference>
<evidence type="ECO:0000313" key="4">
    <source>
        <dbReference type="Proteomes" id="UP000198793"/>
    </source>
</evidence>
<keyword evidence="4" id="KW-1185">Reference proteome</keyword>
<feature type="compositionally biased region" description="Low complexity" evidence="1">
    <location>
        <begin position="64"/>
        <end position="95"/>
    </location>
</feature>
<reference evidence="3 4" key="1">
    <citation type="submission" date="2016-10" db="EMBL/GenBank/DDBJ databases">
        <authorList>
            <person name="de Groot N.N."/>
        </authorList>
    </citation>
    <scope>NUCLEOTIDE SEQUENCE [LARGE SCALE GENOMIC DNA]</scope>
    <source>
        <strain evidence="4">L7-484,KACC 16230,DSM 25025</strain>
    </source>
</reference>
<evidence type="ECO:0000313" key="3">
    <source>
        <dbReference type="EMBL" id="SDO21172.1"/>
    </source>
</evidence>
<dbReference type="EMBL" id="FNIT01000004">
    <property type="protein sequence ID" value="SDO21172.1"/>
    <property type="molecule type" value="Genomic_DNA"/>
</dbReference>
<dbReference type="AlphaFoldDB" id="A0A1H0HPQ3"/>
<dbReference type="InterPro" id="IPR022016">
    <property type="entry name" value="DUF3597"/>
</dbReference>